<comment type="caution">
    <text evidence="2">The sequence shown here is derived from an EMBL/GenBank/DDBJ whole genome shotgun (WGS) entry which is preliminary data.</text>
</comment>
<protein>
    <submittedName>
        <fullName evidence="2">4-carboxymuconolactone decarboxylase</fullName>
        <ecNumber evidence="2">4.1.1.44</ecNumber>
    </submittedName>
</protein>
<dbReference type="InterPro" id="IPR052512">
    <property type="entry name" value="4CMD/NDH-1_regulator"/>
</dbReference>
<dbReference type="Proteomes" id="UP000307756">
    <property type="component" value="Unassembled WGS sequence"/>
</dbReference>
<evidence type="ECO:0000313" key="2">
    <source>
        <dbReference type="EMBL" id="TKC19463.1"/>
    </source>
</evidence>
<keyword evidence="2" id="KW-0456">Lyase</keyword>
<gene>
    <name evidence="2" type="primary">pcaC</name>
    <name evidence="2" type="ORF">FA727_07955</name>
</gene>
<dbReference type="GO" id="GO:0051920">
    <property type="term" value="F:peroxiredoxin activity"/>
    <property type="evidence" value="ECO:0007669"/>
    <property type="project" value="InterPro"/>
</dbReference>
<proteinExistence type="predicted"/>
<dbReference type="PANTHER" id="PTHR33570">
    <property type="entry name" value="4-CARBOXYMUCONOLACTONE DECARBOXYLASE FAMILY PROTEIN"/>
    <property type="match status" value="1"/>
</dbReference>
<organism evidence="2 3">
    <name type="scientific">Robertmurraya kyonggiensis</name>
    <dbReference type="NCBI Taxonomy" id="1037680"/>
    <lineage>
        <taxon>Bacteria</taxon>
        <taxon>Bacillati</taxon>
        <taxon>Bacillota</taxon>
        <taxon>Bacilli</taxon>
        <taxon>Bacillales</taxon>
        <taxon>Bacillaceae</taxon>
        <taxon>Robertmurraya</taxon>
    </lineage>
</organism>
<accession>A0A4U1DBM5</accession>
<dbReference type="SUPFAM" id="SSF69118">
    <property type="entry name" value="AhpD-like"/>
    <property type="match status" value="1"/>
</dbReference>
<dbReference type="PANTHER" id="PTHR33570:SF2">
    <property type="entry name" value="CARBOXYMUCONOLACTONE DECARBOXYLASE-LIKE DOMAIN-CONTAINING PROTEIN"/>
    <property type="match status" value="1"/>
</dbReference>
<keyword evidence="3" id="KW-1185">Reference proteome</keyword>
<evidence type="ECO:0000313" key="3">
    <source>
        <dbReference type="Proteomes" id="UP000307756"/>
    </source>
</evidence>
<dbReference type="Pfam" id="PF02627">
    <property type="entry name" value="CMD"/>
    <property type="match status" value="1"/>
</dbReference>
<dbReference type="Gene3D" id="1.20.1290.10">
    <property type="entry name" value="AhpD-like"/>
    <property type="match status" value="1"/>
</dbReference>
<dbReference type="NCBIfam" id="TIGR02425">
    <property type="entry name" value="decarb_PcaC"/>
    <property type="match status" value="1"/>
</dbReference>
<dbReference type="OrthoDB" id="9802489at2"/>
<dbReference type="RefSeq" id="WP_136830371.1">
    <property type="nucleotide sequence ID" value="NZ_SWBM01000001.1"/>
</dbReference>
<dbReference type="InterPro" id="IPR029032">
    <property type="entry name" value="AhpD-like"/>
</dbReference>
<evidence type="ECO:0000259" key="1">
    <source>
        <dbReference type="Pfam" id="PF02627"/>
    </source>
</evidence>
<dbReference type="InterPro" id="IPR003779">
    <property type="entry name" value="CMD-like"/>
</dbReference>
<dbReference type="EMBL" id="SWBM01000001">
    <property type="protein sequence ID" value="TKC19463.1"/>
    <property type="molecule type" value="Genomic_DNA"/>
</dbReference>
<dbReference type="GO" id="GO:0047575">
    <property type="term" value="F:4-carboxymuconolactone decarboxylase activity"/>
    <property type="evidence" value="ECO:0007669"/>
    <property type="project" value="UniProtKB-EC"/>
</dbReference>
<reference evidence="2 3" key="1">
    <citation type="journal article" date="2011" name="J. Microbiol.">
        <title>Bacillus kyonggiensis sp. nov., isolated from soil of a lettuce field.</title>
        <authorList>
            <person name="Dong K."/>
            <person name="Lee S."/>
        </authorList>
    </citation>
    <scope>NUCLEOTIDE SEQUENCE [LARGE SCALE GENOMIC DNA]</scope>
    <source>
        <strain evidence="2 3">NB22</strain>
    </source>
</reference>
<dbReference type="AlphaFoldDB" id="A0A4U1DBM5"/>
<dbReference type="InterPro" id="IPR012788">
    <property type="entry name" value="Decarb_PcaC"/>
</dbReference>
<dbReference type="EC" id="4.1.1.44" evidence="2"/>
<sequence>MNKEKFEQGLEVRRSVLGAEYVDKSIQNATDFNRPMQELVTEYCWGEVWTRPGLTKKTRSMLNLAMITALNRPHELKLHVRGAINNGLTKDEIKEVFLQTAIYCGVPAAIDSFRTAQEVFDEIDKEQN</sequence>
<feature type="domain" description="Carboxymuconolactone decarboxylase-like" evidence="1">
    <location>
        <begin position="36"/>
        <end position="118"/>
    </location>
</feature>
<name>A0A4U1DBM5_9BACI</name>